<dbReference type="InterPro" id="IPR011008">
    <property type="entry name" value="Dimeric_a/b-barrel"/>
</dbReference>
<dbReference type="EMBL" id="JAGYVZ010000032">
    <property type="protein sequence ID" value="MBS7233763.1"/>
    <property type="molecule type" value="Genomic_DNA"/>
</dbReference>
<dbReference type="Pfam" id="PF03992">
    <property type="entry name" value="ABM"/>
    <property type="match status" value="1"/>
</dbReference>
<dbReference type="InterPro" id="IPR007138">
    <property type="entry name" value="ABM_dom"/>
</dbReference>
<proteinExistence type="predicted"/>
<dbReference type="RefSeq" id="WP_213306910.1">
    <property type="nucleotide sequence ID" value="NZ_JAGYVZ010000032.1"/>
</dbReference>
<reference evidence="2 3" key="1">
    <citation type="journal article" date="2018" name="Int. J. Syst. Evol. Microbiol.">
        <title>Flavobacterium chryseum sp. nov. and Flavobacterium psychroterrae sp. nov., novel environmental bacteria isolated from Antarctica.</title>
        <authorList>
            <person name="Kralova S."/>
            <person name="Svec P."/>
            <person name="Busse H.J."/>
            <person name="Stankova E."/>
            <person name="Vaczi P."/>
            <person name="Sedlacek I."/>
        </authorList>
    </citation>
    <scope>NUCLEOTIDE SEQUENCE [LARGE SCALE GENOMIC DNA]</scope>
    <source>
        <strain evidence="2 3">CCM 8827</strain>
    </source>
</reference>
<dbReference type="Gene3D" id="3.30.70.100">
    <property type="match status" value="1"/>
</dbReference>
<accession>A0ABS5PHI3</accession>
<comment type="caution">
    <text evidence="2">The sequence shown here is derived from an EMBL/GenBank/DDBJ whole genome shotgun (WGS) entry which is preliminary data.</text>
</comment>
<dbReference type="SUPFAM" id="SSF54909">
    <property type="entry name" value="Dimeric alpha+beta barrel"/>
    <property type="match status" value="1"/>
</dbReference>
<keyword evidence="3" id="KW-1185">Reference proteome</keyword>
<keyword evidence="2" id="KW-0560">Oxidoreductase</keyword>
<feature type="domain" description="ABM" evidence="1">
    <location>
        <begin position="2"/>
        <end position="94"/>
    </location>
</feature>
<evidence type="ECO:0000313" key="2">
    <source>
        <dbReference type="EMBL" id="MBS7233763.1"/>
    </source>
</evidence>
<dbReference type="PANTHER" id="PTHR37811">
    <property type="entry name" value="BLL5343 PROTEIN"/>
    <property type="match status" value="1"/>
</dbReference>
<protein>
    <submittedName>
        <fullName evidence="2">Antibiotic biosynthesis monooxygenase</fullName>
    </submittedName>
</protein>
<gene>
    <name evidence="2" type="ORF">KHA90_22355</name>
</gene>
<sequence length="115" mass="13689">MIAVIFEVIPNEGKKAEYLEIAANLRPELDNIKGFISIERFQSFSDPEKVLSLSFWKDEESIQQWRNLEMHRHAQQKGRNEVFKEYHLRIANIVRDYGMFDRDETPEDSSEFHSK</sequence>
<organism evidence="2 3">
    <name type="scientific">Flavobacterium psychroterrae</name>
    <dbReference type="NCBI Taxonomy" id="2133767"/>
    <lineage>
        <taxon>Bacteria</taxon>
        <taxon>Pseudomonadati</taxon>
        <taxon>Bacteroidota</taxon>
        <taxon>Flavobacteriia</taxon>
        <taxon>Flavobacteriales</taxon>
        <taxon>Flavobacteriaceae</taxon>
        <taxon>Flavobacterium</taxon>
    </lineage>
</organism>
<dbReference type="PROSITE" id="PS51725">
    <property type="entry name" value="ABM"/>
    <property type="match status" value="1"/>
</dbReference>
<dbReference type="PANTHER" id="PTHR37811:SF2">
    <property type="entry name" value="ABM DOMAIN-CONTAINING PROTEIN"/>
    <property type="match status" value="1"/>
</dbReference>
<evidence type="ECO:0000259" key="1">
    <source>
        <dbReference type="PROSITE" id="PS51725"/>
    </source>
</evidence>
<keyword evidence="2" id="KW-0503">Monooxygenase</keyword>
<evidence type="ECO:0000313" key="3">
    <source>
        <dbReference type="Proteomes" id="UP000722625"/>
    </source>
</evidence>
<dbReference type="InterPro" id="IPR052936">
    <property type="entry name" value="Jasmonate_Hydroxylase-like"/>
</dbReference>
<dbReference type="GO" id="GO:0004497">
    <property type="term" value="F:monooxygenase activity"/>
    <property type="evidence" value="ECO:0007669"/>
    <property type="project" value="UniProtKB-KW"/>
</dbReference>
<dbReference type="Proteomes" id="UP000722625">
    <property type="component" value="Unassembled WGS sequence"/>
</dbReference>
<name>A0ABS5PHI3_9FLAO</name>